<gene>
    <name evidence="9" type="primary">Aste57867_294</name>
    <name evidence="8" type="ORF">As57867_000294</name>
    <name evidence="9" type="ORF">ASTE57867_294</name>
</gene>
<evidence type="ECO:0000256" key="7">
    <source>
        <dbReference type="RuleBase" id="RU361216"/>
    </source>
</evidence>
<evidence type="ECO:0000313" key="8">
    <source>
        <dbReference type="EMBL" id="KAF0720450.1"/>
    </source>
</evidence>
<feature type="transmembrane region" description="Helical" evidence="7">
    <location>
        <begin position="167"/>
        <end position="189"/>
    </location>
</feature>
<feature type="transmembrane region" description="Helical" evidence="7">
    <location>
        <begin position="484"/>
        <end position="502"/>
    </location>
</feature>
<feature type="transmembrane region" description="Helical" evidence="7">
    <location>
        <begin position="514"/>
        <end position="537"/>
    </location>
</feature>
<accession>A0A485K777</accession>
<comment type="similarity">
    <text evidence="7">Belongs to the dicarboxylate/amino acid:cation symporter (DAACS) (TC 2.A.23) family.</text>
</comment>
<dbReference type="AlphaFoldDB" id="A0A485K777"/>
<dbReference type="Gene3D" id="1.10.3860.10">
    <property type="entry name" value="Sodium:dicarboxylate symporter"/>
    <property type="match status" value="1"/>
</dbReference>
<keyword evidence="2 7" id="KW-0813">Transport</keyword>
<evidence type="ECO:0000256" key="4">
    <source>
        <dbReference type="ARBA" id="ARBA00022692"/>
    </source>
</evidence>
<dbReference type="PANTHER" id="PTHR42865">
    <property type="entry name" value="PROTON/GLUTAMATE-ASPARTATE SYMPORTER"/>
    <property type="match status" value="1"/>
</dbReference>
<protein>
    <recommendedName>
        <fullName evidence="7">Amino acid transporter</fullName>
    </recommendedName>
</protein>
<evidence type="ECO:0000313" key="10">
    <source>
        <dbReference type="Proteomes" id="UP000332933"/>
    </source>
</evidence>
<evidence type="ECO:0000256" key="5">
    <source>
        <dbReference type="ARBA" id="ARBA00022989"/>
    </source>
</evidence>
<dbReference type="EMBL" id="CAADRA010000013">
    <property type="protein sequence ID" value="VFT77520.1"/>
    <property type="molecule type" value="Genomic_DNA"/>
</dbReference>
<feature type="transmembrane region" description="Helical" evidence="7">
    <location>
        <begin position="371"/>
        <end position="394"/>
    </location>
</feature>
<dbReference type="InterPro" id="IPR036458">
    <property type="entry name" value="Na:dicarbo_symporter_sf"/>
</dbReference>
<feature type="transmembrane region" description="Helical" evidence="7">
    <location>
        <begin position="131"/>
        <end position="155"/>
    </location>
</feature>
<feature type="transmembrane region" description="Helical" evidence="7">
    <location>
        <begin position="286"/>
        <end position="306"/>
    </location>
</feature>
<dbReference type="Proteomes" id="UP000332933">
    <property type="component" value="Unassembled WGS sequence"/>
</dbReference>
<dbReference type="GO" id="GO:0015293">
    <property type="term" value="F:symporter activity"/>
    <property type="evidence" value="ECO:0007669"/>
    <property type="project" value="UniProtKB-UniRule"/>
</dbReference>
<feature type="transmembrane region" description="Helical" evidence="7">
    <location>
        <begin position="456"/>
        <end position="472"/>
    </location>
</feature>
<evidence type="ECO:0000256" key="6">
    <source>
        <dbReference type="ARBA" id="ARBA00023136"/>
    </source>
</evidence>
<reference evidence="8" key="2">
    <citation type="submission" date="2019-06" db="EMBL/GenBank/DDBJ databases">
        <title>Genomics analysis of Aphanomyces spp. identifies a new class of oomycete effector associated with host adaptation.</title>
        <authorList>
            <person name="Gaulin E."/>
        </authorList>
    </citation>
    <scope>NUCLEOTIDE SEQUENCE</scope>
    <source>
        <strain evidence="8">CBS 578.67</strain>
    </source>
</reference>
<feature type="transmembrane region" description="Helical" evidence="7">
    <location>
        <begin position="92"/>
        <end position="111"/>
    </location>
</feature>
<keyword evidence="10" id="KW-1185">Reference proteome</keyword>
<dbReference type="SUPFAM" id="SSF118215">
    <property type="entry name" value="Proton glutamate symport protein"/>
    <property type="match status" value="1"/>
</dbReference>
<evidence type="ECO:0000256" key="2">
    <source>
        <dbReference type="ARBA" id="ARBA00022448"/>
    </source>
</evidence>
<dbReference type="OrthoDB" id="5877963at2759"/>
<dbReference type="EMBL" id="VJMH01000013">
    <property type="protein sequence ID" value="KAF0720450.1"/>
    <property type="molecule type" value="Genomic_DNA"/>
</dbReference>
<keyword evidence="7" id="KW-0769">Symport</keyword>
<feature type="transmembrane region" description="Helical" evidence="7">
    <location>
        <begin position="406"/>
        <end position="428"/>
    </location>
</feature>
<proteinExistence type="inferred from homology"/>
<dbReference type="GO" id="GO:0005886">
    <property type="term" value="C:plasma membrane"/>
    <property type="evidence" value="ECO:0007669"/>
    <property type="project" value="UniProtKB-SubCell"/>
</dbReference>
<comment type="subcellular location">
    <subcellularLocation>
        <location evidence="1">Cell membrane</location>
        <topology evidence="1">Multi-pass membrane protein</topology>
    </subcellularLocation>
    <subcellularLocation>
        <location evidence="7">Membrane</location>
        <topology evidence="7">Multi-pass membrane protein</topology>
    </subcellularLocation>
</comment>
<dbReference type="Pfam" id="PF00375">
    <property type="entry name" value="SDF"/>
    <property type="match status" value="1"/>
</dbReference>
<dbReference type="PRINTS" id="PR00173">
    <property type="entry name" value="EDTRNSPORT"/>
</dbReference>
<keyword evidence="5 7" id="KW-1133">Transmembrane helix</keyword>
<keyword evidence="3" id="KW-1003">Cell membrane</keyword>
<organism evidence="9 10">
    <name type="scientific">Aphanomyces stellatus</name>
    <dbReference type="NCBI Taxonomy" id="120398"/>
    <lineage>
        <taxon>Eukaryota</taxon>
        <taxon>Sar</taxon>
        <taxon>Stramenopiles</taxon>
        <taxon>Oomycota</taxon>
        <taxon>Saprolegniomycetes</taxon>
        <taxon>Saprolegniales</taxon>
        <taxon>Verrucalvaceae</taxon>
        <taxon>Aphanomyces</taxon>
    </lineage>
</organism>
<dbReference type="PANTHER" id="PTHR42865:SF7">
    <property type="entry name" value="PROTON_GLUTAMATE-ASPARTATE SYMPORTER"/>
    <property type="match status" value="1"/>
</dbReference>
<name>A0A485K777_9STRA</name>
<keyword evidence="4 7" id="KW-0812">Transmembrane</keyword>
<keyword evidence="6 7" id="KW-0472">Membrane</keyword>
<reference evidence="9 10" key="1">
    <citation type="submission" date="2019-03" db="EMBL/GenBank/DDBJ databases">
        <authorList>
            <person name="Gaulin E."/>
            <person name="Dumas B."/>
        </authorList>
    </citation>
    <scope>NUCLEOTIDE SEQUENCE [LARGE SCALE GENOMIC DNA]</scope>
    <source>
        <strain evidence="9">CBS 568.67</strain>
    </source>
</reference>
<dbReference type="InterPro" id="IPR001991">
    <property type="entry name" value="Na-dicarboxylate_symporter"/>
</dbReference>
<evidence type="ECO:0000313" key="9">
    <source>
        <dbReference type="EMBL" id="VFT77520.1"/>
    </source>
</evidence>
<evidence type="ECO:0000256" key="1">
    <source>
        <dbReference type="ARBA" id="ARBA00004651"/>
    </source>
</evidence>
<evidence type="ECO:0000256" key="3">
    <source>
        <dbReference type="ARBA" id="ARBA00022475"/>
    </source>
</evidence>
<sequence>MNTSRPKIILFSGDLATESPGQQLHTSYTELGHDNRQSKKVDVYDDYKDVYQQNAVQAQKPAALKPNPYDEGHSIRNKHAIGMGVRNNKSSVIGALLGVVIGAILVNWKSITGHDIAANSSLWIGLLGRLYLRAMFCIVIPLVLSSMALSIAEILRIGKFSRIAWRVMAYFLATKVFAVSTGLAMAFAFRRLFTNHSLPNTTPLATMYLKCGQNGNSTGYMTVSDNGSVTCQYKTLQEMNFSSFIMKDTNNVFLKYSDANAIPQTTFAQAVIQLTNDIVPDNMVRAMVSTNILSVAMFAILFGAAVCKNYRQNSTGTHYVMDILRQLNFVCEMLVEWLLFLAPVGVCSLIAGAASTGEPDAPKYFIDNTGYFIMAYVVSIFVYSGIILPLFLYLSTKINPFKYLMAMVPAQIFAFSCSSSAATIPITMRCVASTKEVSNSLSHFVVTLGAPMNKDGTAIFLPLAFIFLFEITKTSTTEPLSAGQYVLLMILSLVSSVVTLPVPNSAPVTLYSIWTTLLPATTFPAEVAMITGITWFVDRFTTILNITGDTVVARIVADQVDETCIAEHDTIYQESAF</sequence>
<feature type="transmembrane region" description="Helical" evidence="7">
    <location>
        <begin position="327"/>
        <end position="351"/>
    </location>
</feature>